<gene>
    <name evidence="2" type="ORF">JS278_01960</name>
</gene>
<dbReference type="KEGG" id="acij:JS278_01960"/>
<dbReference type="InterPro" id="IPR011032">
    <property type="entry name" value="GroES-like_sf"/>
</dbReference>
<dbReference type="PANTHER" id="PTHR43677">
    <property type="entry name" value="SHORT-CHAIN DEHYDROGENASE/REDUCTASE"/>
    <property type="match status" value="1"/>
</dbReference>
<sequence length="315" mass="31962">MHAAVIPAPGTGPAAGDFPEPSPAPGLEPLTLVAAGIHQVVRSLAAGTHYGSEGVYPLVPGIDAVARTEEGRLVYTAGARAPWGTFAERLAMPMTIDLPPDADPLAIAAGVNPGMSGWMPLVAHRDRPGGLGTVVVVGATGMSGGMAVQSAITMGADRVVAAGRNPEALARLAGFGAVTVPLSDGADALAREIGDPERLLVLDYVWGAAAESAFAALGRHGMDDDRTDISYVQIGALAGQGATVPADLLRSRRIRISGSGAGGTSFETVRGQIPHIIASIADGTLDAPYVGFPLSRVDRAWAYSGPGRAVVTPDA</sequence>
<dbReference type="Proteomes" id="UP000251995">
    <property type="component" value="Chromosome"/>
</dbReference>
<dbReference type="RefSeq" id="WP_245935078.1">
    <property type="nucleotide sequence ID" value="NZ_CP025198.1"/>
</dbReference>
<dbReference type="SUPFAM" id="SSF51735">
    <property type="entry name" value="NAD(P)-binding Rossmann-fold domains"/>
    <property type="match status" value="1"/>
</dbReference>
<dbReference type="AlphaFoldDB" id="A0A344UV18"/>
<proteinExistence type="predicted"/>
<dbReference type="PANTHER" id="PTHR43677:SF11">
    <property type="entry name" value="ZINC-CONTAINING ALCOHOL DEHYDROGENASE"/>
    <property type="match status" value="1"/>
</dbReference>
<evidence type="ECO:0000313" key="3">
    <source>
        <dbReference type="Proteomes" id="UP000251995"/>
    </source>
</evidence>
<evidence type="ECO:0000256" key="1">
    <source>
        <dbReference type="SAM" id="MobiDB-lite"/>
    </source>
</evidence>
<feature type="region of interest" description="Disordered" evidence="1">
    <location>
        <begin position="1"/>
        <end position="25"/>
    </location>
</feature>
<organism evidence="2 3">
    <name type="scientific">Acidipropionibacterium virtanenii</name>
    <dbReference type="NCBI Taxonomy" id="2057246"/>
    <lineage>
        <taxon>Bacteria</taxon>
        <taxon>Bacillati</taxon>
        <taxon>Actinomycetota</taxon>
        <taxon>Actinomycetes</taxon>
        <taxon>Propionibacteriales</taxon>
        <taxon>Propionibacteriaceae</taxon>
        <taxon>Acidipropionibacterium</taxon>
    </lineage>
</organism>
<dbReference type="Gene3D" id="3.40.50.720">
    <property type="entry name" value="NAD(P)-binding Rossmann-like Domain"/>
    <property type="match status" value="1"/>
</dbReference>
<dbReference type="InterPro" id="IPR036291">
    <property type="entry name" value="NAD(P)-bd_dom_sf"/>
</dbReference>
<dbReference type="GO" id="GO:0016491">
    <property type="term" value="F:oxidoreductase activity"/>
    <property type="evidence" value="ECO:0007669"/>
    <property type="project" value="TreeGrafter"/>
</dbReference>
<accession>A0A344UV18</accession>
<keyword evidence="3" id="KW-1185">Reference proteome</keyword>
<name>A0A344UV18_9ACTN</name>
<dbReference type="EMBL" id="CP025198">
    <property type="protein sequence ID" value="AXE39116.1"/>
    <property type="molecule type" value="Genomic_DNA"/>
</dbReference>
<dbReference type="InterPro" id="IPR051397">
    <property type="entry name" value="Zn-ADH-like_protein"/>
</dbReference>
<evidence type="ECO:0000313" key="2">
    <source>
        <dbReference type="EMBL" id="AXE39116.1"/>
    </source>
</evidence>
<protein>
    <submittedName>
        <fullName evidence="2">Uncharacterized protein</fullName>
    </submittedName>
</protein>
<reference evidence="2 3" key="1">
    <citation type="submission" date="2017-12" db="EMBL/GenBank/DDBJ databases">
        <title>The whole genome sequence of the Acidipropionibacterium virtanenii sp. nov. type strain JS278.</title>
        <authorList>
            <person name="Laine P."/>
            <person name="Deptula P."/>
            <person name="Varmanen P."/>
            <person name="Auvinen P."/>
        </authorList>
    </citation>
    <scope>NUCLEOTIDE SEQUENCE [LARGE SCALE GENOMIC DNA]</scope>
    <source>
        <strain evidence="2 3">JS278</strain>
    </source>
</reference>
<dbReference type="SUPFAM" id="SSF50129">
    <property type="entry name" value="GroES-like"/>
    <property type="match status" value="1"/>
</dbReference>